<dbReference type="Gene3D" id="3.20.20.70">
    <property type="entry name" value="Aldolase class I"/>
    <property type="match status" value="1"/>
</dbReference>
<protein>
    <recommendedName>
        <fullName evidence="8">Citramalate synthase</fullName>
        <ecNumber evidence="8">2.3.3.21</ecNumber>
    </recommendedName>
</protein>
<dbReference type="EC" id="2.3.3.21" evidence="8"/>
<keyword evidence="4" id="KW-0412">Isoleucine biosynthesis</keyword>
<keyword evidence="5 9" id="KW-0808">Transferase</keyword>
<feature type="domain" description="Pyruvate carboxyltransferase" evidence="10">
    <location>
        <begin position="6"/>
        <end position="271"/>
    </location>
</feature>
<dbReference type="InterPro" id="IPR000891">
    <property type="entry name" value="PYR_CT"/>
</dbReference>
<evidence type="ECO:0000256" key="3">
    <source>
        <dbReference type="ARBA" id="ARBA00022605"/>
    </source>
</evidence>
<dbReference type="RefSeq" id="WP_192148920.1">
    <property type="nucleotide sequence ID" value="NZ_JACYXI010000009.1"/>
</dbReference>
<reference evidence="11 12" key="2">
    <citation type="journal article" date="2021" name="Int. J. Syst. Evol. Microbiol.">
        <title>Roseibium litorale sp. nov., isolated from a tidal flat sediment and proposal for the reclassification of Labrenzia polysiphoniae as Roseibium polysiphoniae comb. nov.</title>
        <authorList>
            <person name="Liu Y."/>
            <person name="Pei T."/>
            <person name="Du J."/>
            <person name="Chao M."/>
            <person name="Deng M.R."/>
            <person name="Zhu H."/>
        </authorList>
    </citation>
    <scope>NUCLEOTIDE SEQUENCE [LARGE SCALE GENOMIC DNA]</scope>
    <source>
        <strain evidence="11 12">4C16A</strain>
    </source>
</reference>
<dbReference type="Pfam" id="PF08502">
    <property type="entry name" value="LeuA_dimer"/>
    <property type="match status" value="1"/>
</dbReference>
<dbReference type="InterPro" id="IPR005675">
    <property type="entry name" value="Citramal_synthase"/>
</dbReference>
<comment type="pathway">
    <text evidence="1">Amino-acid biosynthesis; L-isoleucine biosynthesis; 2-oxobutanoate from pyruvate: step 1/3.</text>
</comment>
<dbReference type="PROSITE" id="PS00816">
    <property type="entry name" value="AIPM_HOMOCIT_SYNTH_2"/>
    <property type="match status" value="1"/>
</dbReference>
<dbReference type="Pfam" id="PF00682">
    <property type="entry name" value="HMGL-like"/>
    <property type="match status" value="1"/>
</dbReference>
<dbReference type="NCBIfam" id="TIGR00977">
    <property type="entry name" value="citramal_synth"/>
    <property type="match status" value="1"/>
</dbReference>
<evidence type="ECO:0000313" key="12">
    <source>
        <dbReference type="Proteomes" id="UP000632063"/>
    </source>
</evidence>
<dbReference type="PROSITE" id="PS00815">
    <property type="entry name" value="AIPM_HOMOCIT_SYNTH_1"/>
    <property type="match status" value="1"/>
</dbReference>
<evidence type="ECO:0000259" key="10">
    <source>
        <dbReference type="PROSITE" id="PS50991"/>
    </source>
</evidence>
<proteinExistence type="inferred from homology"/>
<dbReference type="Pfam" id="PF22617">
    <property type="entry name" value="HCS_D2"/>
    <property type="match status" value="1"/>
</dbReference>
<sequence>MTRERLYLFDTTLRDGAQTSGIDFSVTEKVVIAELLDRLGVDYVEGGYPGANPTDTEFFSEKRTQKAAFTAFGMTKRAGRSASNDPGLQQVLAASSDACCFVAKAWDYHVDVALGCTNEENLESIEDTVKAAVAAGKEAMIDCEHFFDGFKANPDYALACARTAYEAGARWVVLCDTNGGTLPDEIKAIVAKVTGVVPGDHLGIHTHDDTGHAVANALAAVDAGVRQIQGTLNGIGERCGNANLITLIPTLMLKQPYAHRLELSIAPAQLAEITQISNAFDEILNRSPNRHAPYVGASAFATKAGIHASAILKEPQTYEHVPPESVGNRRRVLVSDQAGKSNLLGELARLGISVDKSDPRLDRLLAEVKQKEAEGYAYEAADASFELLARRTLGEVPRFFDVSSFRVMVERRFNAVGDLITISEAVVKIEIDGETRMSVAEGNGPVNALDMALRKDLGKYQTAIEGLELIDYKVRILNGGTGAVTRVLIESHDTQTHRRWFTIGVSSNIVDASFQALVDSINYALLKANAA</sequence>
<evidence type="ECO:0000256" key="8">
    <source>
        <dbReference type="NCBIfam" id="TIGR00977"/>
    </source>
</evidence>
<dbReference type="EMBL" id="JACYXI010000009">
    <property type="protein sequence ID" value="MBD8892797.1"/>
    <property type="molecule type" value="Genomic_DNA"/>
</dbReference>
<reference evidence="12" key="1">
    <citation type="submission" date="2020-09" db="EMBL/GenBank/DDBJ databases">
        <title>The genome sequence of strain Labrenzia suaedae 4C16A.</title>
        <authorList>
            <person name="Liu Y."/>
        </authorList>
    </citation>
    <scope>NUCLEOTIDE SEQUENCE [LARGE SCALE GENOMIC DNA]</scope>
    <source>
        <strain evidence="12">4C16A</strain>
    </source>
</reference>
<dbReference type="Proteomes" id="UP000632063">
    <property type="component" value="Unassembled WGS sequence"/>
</dbReference>
<evidence type="ECO:0000256" key="5">
    <source>
        <dbReference type="ARBA" id="ARBA00022679"/>
    </source>
</evidence>
<dbReference type="PANTHER" id="PTHR43538">
    <property type="entry name" value="ALPHA-IPM SYNTHASE/HOMOCITRATE SYNTHASE"/>
    <property type="match status" value="1"/>
</dbReference>
<evidence type="ECO:0000313" key="11">
    <source>
        <dbReference type="EMBL" id="MBD8892797.1"/>
    </source>
</evidence>
<dbReference type="SUPFAM" id="SSF51569">
    <property type="entry name" value="Aldolase"/>
    <property type="match status" value="1"/>
</dbReference>
<dbReference type="PROSITE" id="PS50991">
    <property type="entry name" value="PYR_CT"/>
    <property type="match status" value="1"/>
</dbReference>
<evidence type="ECO:0000256" key="6">
    <source>
        <dbReference type="ARBA" id="ARBA00023304"/>
    </source>
</evidence>
<dbReference type="InterPro" id="IPR002034">
    <property type="entry name" value="AIPM/Hcit_synth_CS"/>
</dbReference>
<dbReference type="InterPro" id="IPR036230">
    <property type="entry name" value="LeuA_allosteric_dom_sf"/>
</dbReference>
<dbReference type="SUPFAM" id="SSF110921">
    <property type="entry name" value="2-isopropylmalate synthase LeuA, allosteric (dimerisation) domain"/>
    <property type="match status" value="1"/>
</dbReference>
<gene>
    <name evidence="11" type="ORF">IG616_14740</name>
</gene>
<comment type="caution">
    <text evidence="11">The sequence shown here is derived from an EMBL/GenBank/DDBJ whole genome shotgun (WGS) entry which is preliminary data.</text>
</comment>
<evidence type="ECO:0000256" key="7">
    <source>
        <dbReference type="ARBA" id="ARBA00048263"/>
    </source>
</evidence>
<dbReference type="SMART" id="SM00917">
    <property type="entry name" value="LeuA_dimer"/>
    <property type="match status" value="1"/>
</dbReference>
<keyword evidence="6" id="KW-0100">Branched-chain amino acid biosynthesis</keyword>
<evidence type="ECO:0000256" key="2">
    <source>
        <dbReference type="ARBA" id="ARBA00006154"/>
    </source>
</evidence>
<dbReference type="Gene3D" id="3.30.160.270">
    <property type="match status" value="1"/>
</dbReference>
<organism evidence="11 12">
    <name type="scientific">Roseibium litorale</name>
    <dbReference type="NCBI Taxonomy" id="2803841"/>
    <lineage>
        <taxon>Bacteria</taxon>
        <taxon>Pseudomonadati</taxon>
        <taxon>Pseudomonadota</taxon>
        <taxon>Alphaproteobacteria</taxon>
        <taxon>Hyphomicrobiales</taxon>
        <taxon>Stappiaceae</taxon>
        <taxon>Roseibium</taxon>
    </lineage>
</organism>
<evidence type="ECO:0000256" key="9">
    <source>
        <dbReference type="RuleBase" id="RU003523"/>
    </source>
</evidence>
<keyword evidence="3" id="KW-0028">Amino-acid biosynthesis</keyword>
<comment type="catalytic activity">
    <reaction evidence="7">
        <text>pyruvate + acetyl-CoA + H2O = (3R)-citramalate + CoA + H(+)</text>
        <dbReference type="Rhea" id="RHEA:19045"/>
        <dbReference type="ChEBI" id="CHEBI:15361"/>
        <dbReference type="ChEBI" id="CHEBI:15377"/>
        <dbReference type="ChEBI" id="CHEBI:15378"/>
        <dbReference type="ChEBI" id="CHEBI:30934"/>
        <dbReference type="ChEBI" id="CHEBI:57287"/>
        <dbReference type="ChEBI" id="CHEBI:57288"/>
        <dbReference type="EC" id="2.3.3.21"/>
    </reaction>
</comment>
<evidence type="ECO:0000256" key="1">
    <source>
        <dbReference type="ARBA" id="ARBA00004743"/>
    </source>
</evidence>
<dbReference type="InterPro" id="IPR013709">
    <property type="entry name" value="2-isopropylmalate_synth_dimer"/>
</dbReference>
<dbReference type="InterPro" id="IPR054691">
    <property type="entry name" value="LeuA/HCS_post-cat"/>
</dbReference>
<name>A0ABR9CR95_9HYPH</name>
<dbReference type="PANTHER" id="PTHR43538:SF1">
    <property type="entry name" value="(R)-CITRAMALATE SYNTHASE"/>
    <property type="match status" value="1"/>
</dbReference>
<keyword evidence="12" id="KW-1185">Reference proteome</keyword>
<dbReference type="CDD" id="cd07941">
    <property type="entry name" value="DRE_TIM_LeuA3"/>
    <property type="match status" value="1"/>
</dbReference>
<accession>A0ABR9CR95</accession>
<dbReference type="InterPro" id="IPR013785">
    <property type="entry name" value="Aldolase_TIM"/>
</dbReference>
<dbReference type="Gene3D" id="1.10.238.260">
    <property type="match status" value="1"/>
</dbReference>
<evidence type="ECO:0000256" key="4">
    <source>
        <dbReference type="ARBA" id="ARBA00022624"/>
    </source>
</evidence>
<comment type="similarity">
    <text evidence="2 9">Belongs to the alpha-IPM synthase/homocitrate synthase family.</text>
</comment>